<dbReference type="InterPro" id="IPR000705">
    <property type="entry name" value="Galactokinase"/>
</dbReference>
<dbReference type="InterPro" id="IPR006203">
    <property type="entry name" value="GHMP_knse_ATP-bd_CS"/>
</dbReference>
<keyword evidence="16" id="KW-1185">Reference proteome</keyword>
<dbReference type="InterPro" id="IPR019539">
    <property type="entry name" value="GalKase_N"/>
</dbReference>
<evidence type="ECO:0000259" key="13">
    <source>
        <dbReference type="Pfam" id="PF08544"/>
    </source>
</evidence>
<dbReference type="SUPFAM" id="SSF54211">
    <property type="entry name" value="Ribosomal protein S5 domain 2-like"/>
    <property type="match status" value="1"/>
</dbReference>
<evidence type="ECO:0000259" key="14">
    <source>
        <dbReference type="Pfam" id="PF10509"/>
    </source>
</evidence>
<keyword evidence="2" id="KW-0963">Cytoplasm</keyword>
<dbReference type="PANTHER" id="PTHR10457">
    <property type="entry name" value="MEVALONATE KINASE/GALACTOKINASE"/>
    <property type="match status" value="1"/>
</dbReference>
<dbReference type="PRINTS" id="PR00473">
    <property type="entry name" value="GALCTOKINASE"/>
</dbReference>
<feature type="domain" description="GHMP kinase C-terminal" evidence="13">
    <location>
        <begin position="281"/>
        <end position="348"/>
    </location>
</feature>
<comment type="similarity">
    <text evidence="1">Belongs to the GHMP kinase family. GalK subfamily.</text>
</comment>
<dbReference type="AlphaFoldDB" id="A0A327Q5W6"/>
<dbReference type="InterPro" id="IPR006204">
    <property type="entry name" value="GHMP_kinase_N_dom"/>
</dbReference>
<dbReference type="PANTHER" id="PTHR10457:SF7">
    <property type="entry name" value="GALACTOKINASE-RELATED"/>
    <property type="match status" value="1"/>
</dbReference>
<dbReference type="InterPro" id="IPR006206">
    <property type="entry name" value="Mevalonate/galactokinase"/>
</dbReference>
<evidence type="ECO:0000256" key="1">
    <source>
        <dbReference type="ARBA" id="ARBA00006566"/>
    </source>
</evidence>
<dbReference type="GO" id="GO:0004335">
    <property type="term" value="F:galactokinase activity"/>
    <property type="evidence" value="ECO:0007669"/>
    <property type="project" value="UniProtKB-UniRule"/>
</dbReference>
<proteinExistence type="inferred from homology"/>
<dbReference type="PRINTS" id="PR00959">
    <property type="entry name" value="MEVGALKINASE"/>
</dbReference>
<dbReference type="NCBIfam" id="TIGR00131">
    <property type="entry name" value="gal_kin"/>
    <property type="match status" value="1"/>
</dbReference>
<gene>
    <name evidence="15" type="ORF">LX64_04495</name>
</gene>
<dbReference type="Pfam" id="PF08544">
    <property type="entry name" value="GHMP_kinases_C"/>
    <property type="match status" value="1"/>
</dbReference>
<name>A0A327Q5W6_9BACT</name>
<dbReference type="SUPFAM" id="SSF55060">
    <property type="entry name" value="GHMP Kinase, C-terminal domain"/>
    <property type="match status" value="1"/>
</dbReference>
<dbReference type="InterPro" id="IPR013750">
    <property type="entry name" value="GHMP_kinase_C_dom"/>
</dbReference>
<comment type="caution">
    <text evidence="15">The sequence shown here is derived from an EMBL/GenBank/DDBJ whole genome shotgun (WGS) entry which is preliminary data.</text>
</comment>
<keyword evidence="8" id="KW-0460">Magnesium</keyword>
<dbReference type="PROSITE" id="PS00627">
    <property type="entry name" value="GHMP_KINASES_ATP"/>
    <property type="match status" value="1"/>
</dbReference>
<evidence type="ECO:0000256" key="7">
    <source>
        <dbReference type="ARBA" id="ARBA00022840"/>
    </source>
</evidence>
<keyword evidence="6 15" id="KW-0418">Kinase</keyword>
<sequence>MIHTVQARFEEVFGGTPIIVTSPGRINLIGEHTDYNEGYVLPGAIDKKITYAVALNGTNTCNAYASFNGEKVSFVADEIVPNNIGWACYLQGVVYHLRELGYTIPGFDCVIDGDIPIGAGLSSSAAVEGGLVLALDYLLGLNMNRMDMAKIGQVAEHTFPGVKCGIMDQFANLHGQANKVMLLDCRSLDYEYVPFEFGDTYKIILVNSMVSHSLASSEYNVRRAQCEEGVGILQQFIPGIQSLRDVSAAQVLAYKAYLPGKVFDRCLYVTQENERVLAAVGLLKQNDLEEMGRLMFETHEGLSKLYEVSCQELDFLVETVKGRPEVAGARVMGGGFGGCTINLVKTPMVNEFIAFVEGEYEKKYGKKPSIYVTSIENGTCVQ</sequence>
<reference evidence="15 16" key="1">
    <citation type="submission" date="2018-06" db="EMBL/GenBank/DDBJ databases">
        <title>Genomic Encyclopedia of Archaeal and Bacterial Type Strains, Phase II (KMG-II): from individual species to whole genera.</title>
        <authorList>
            <person name="Goeker M."/>
        </authorList>
    </citation>
    <scope>NUCLEOTIDE SEQUENCE [LARGE SCALE GENOMIC DNA]</scope>
    <source>
        <strain evidence="15 16">DSM 23857</strain>
    </source>
</reference>
<evidence type="ECO:0000256" key="9">
    <source>
        <dbReference type="ARBA" id="ARBA00023144"/>
    </source>
</evidence>
<keyword evidence="10" id="KW-0119">Carbohydrate metabolism</keyword>
<dbReference type="Pfam" id="PF00288">
    <property type="entry name" value="GHMP_kinases_N"/>
    <property type="match status" value="1"/>
</dbReference>
<dbReference type="RefSeq" id="WP_111599890.1">
    <property type="nucleotide sequence ID" value="NZ_QLLL01000010.1"/>
</dbReference>
<evidence type="ECO:0000259" key="12">
    <source>
        <dbReference type="Pfam" id="PF00288"/>
    </source>
</evidence>
<evidence type="ECO:0000256" key="4">
    <source>
        <dbReference type="ARBA" id="ARBA00022723"/>
    </source>
</evidence>
<evidence type="ECO:0000313" key="16">
    <source>
        <dbReference type="Proteomes" id="UP000249547"/>
    </source>
</evidence>
<dbReference type="EMBL" id="QLLL01000010">
    <property type="protein sequence ID" value="RAI99364.1"/>
    <property type="molecule type" value="Genomic_DNA"/>
</dbReference>
<evidence type="ECO:0000256" key="11">
    <source>
        <dbReference type="NCBIfam" id="TIGR00131"/>
    </source>
</evidence>
<feature type="domain" description="GHMP kinase N-terminal" evidence="12">
    <location>
        <begin position="89"/>
        <end position="175"/>
    </location>
</feature>
<feature type="domain" description="Galactokinase N-terminal" evidence="14">
    <location>
        <begin position="8"/>
        <end position="54"/>
    </location>
</feature>
<dbReference type="FunFam" id="3.30.70.890:FF:000001">
    <property type="entry name" value="Galactokinase"/>
    <property type="match status" value="1"/>
</dbReference>
<dbReference type="InterPro" id="IPR019741">
    <property type="entry name" value="Galactokinase_CS"/>
</dbReference>
<organism evidence="15 16">
    <name type="scientific">Chitinophaga skermanii</name>
    <dbReference type="NCBI Taxonomy" id="331697"/>
    <lineage>
        <taxon>Bacteria</taxon>
        <taxon>Pseudomonadati</taxon>
        <taxon>Bacteroidota</taxon>
        <taxon>Chitinophagia</taxon>
        <taxon>Chitinophagales</taxon>
        <taxon>Chitinophagaceae</taxon>
        <taxon>Chitinophaga</taxon>
    </lineage>
</organism>
<dbReference type="OrthoDB" id="250531at2"/>
<evidence type="ECO:0000256" key="3">
    <source>
        <dbReference type="ARBA" id="ARBA00022679"/>
    </source>
</evidence>
<evidence type="ECO:0000256" key="5">
    <source>
        <dbReference type="ARBA" id="ARBA00022741"/>
    </source>
</evidence>
<accession>A0A327Q5W6</accession>
<evidence type="ECO:0000256" key="8">
    <source>
        <dbReference type="ARBA" id="ARBA00022842"/>
    </source>
</evidence>
<dbReference type="FunFam" id="3.30.230.10:FF:000017">
    <property type="entry name" value="Galactokinase"/>
    <property type="match status" value="1"/>
</dbReference>
<dbReference type="PROSITE" id="PS00106">
    <property type="entry name" value="GALACTOKINASE"/>
    <property type="match status" value="1"/>
</dbReference>
<evidence type="ECO:0000313" key="15">
    <source>
        <dbReference type="EMBL" id="RAI99364.1"/>
    </source>
</evidence>
<dbReference type="Gene3D" id="3.30.230.10">
    <property type="match status" value="1"/>
</dbReference>
<protein>
    <recommendedName>
        <fullName evidence="11">Galactokinase</fullName>
        <ecNumber evidence="11">2.7.1.6</ecNumber>
    </recommendedName>
</protein>
<dbReference type="GO" id="GO:0046872">
    <property type="term" value="F:metal ion binding"/>
    <property type="evidence" value="ECO:0007669"/>
    <property type="project" value="UniProtKB-KW"/>
</dbReference>
<dbReference type="Proteomes" id="UP000249547">
    <property type="component" value="Unassembled WGS sequence"/>
</dbReference>
<dbReference type="GO" id="GO:0005829">
    <property type="term" value="C:cytosol"/>
    <property type="evidence" value="ECO:0007669"/>
    <property type="project" value="TreeGrafter"/>
</dbReference>
<keyword evidence="4" id="KW-0479">Metal-binding</keyword>
<evidence type="ECO:0000256" key="10">
    <source>
        <dbReference type="ARBA" id="ARBA00023277"/>
    </source>
</evidence>
<dbReference type="GO" id="GO:0006012">
    <property type="term" value="P:galactose metabolic process"/>
    <property type="evidence" value="ECO:0007669"/>
    <property type="project" value="UniProtKB-UniRule"/>
</dbReference>
<dbReference type="Gene3D" id="3.30.70.890">
    <property type="entry name" value="GHMP kinase, C-terminal domain"/>
    <property type="match status" value="1"/>
</dbReference>
<evidence type="ECO:0000256" key="2">
    <source>
        <dbReference type="ARBA" id="ARBA00022490"/>
    </source>
</evidence>
<dbReference type="Pfam" id="PF10509">
    <property type="entry name" value="GalKase_gal_bdg"/>
    <property type="match status" value="1"/>
</dbReference>
<dbReference type="InterPro" id="IPR036554">
    <property type="entry name" value="GHMP_kinase_C_sf"/>
</dbReference>
<dbReference type="InterPro" id="IPR014721">
    <property type="entry name" value="Ribsml_uS5_D2-typ_fold_subgr"/>
</dbReference>
<dbReference type="InterPro" id="IPR020568">
    <property type="entry name" value="Ribosomal_Su5_D2-typ_SF"/>
</dbReference>
<keyword evidence="5" id="KW-0547">Nucleotide-binding</keyword>
<evidence type="ECO:0000256" key="6">
    <source>
        <dbReference type="ARBA" id="ARBA00022777"/>
    </source>
</evidence>
<dbReference type="GO" id="GO:0005524">
    <property type="term" value="F:ATP binding"/>
    <property type="evidence" value="ECO:0007669"/>
    <property type="project" value="UniProtKB-UniRule"/>
</dbReference>
<keyword evidence="3" id="KW-0808">Transferase</keyword>
<keyword evidence="7" id="KW-0067">ATP-binding</keyword>
<dbReference type="EC" id="2.7.1.6" evidence="11"/>
<keyword evidence="9" id="KW-0299">Galactose metabolism</keyword>
<dbReference type="PIRSF" id="PIRSF000530">
    <property type="entry name" value="Galactokinase"/>
    <property type="match status" value="1"/>
</dbReference>